<proteinExistence type="predicted"/>
<dbReference type="EMBL" id="LR031572">
    <property type="protein sequence ID" value="VDC78779.1"/>
    <property type="molecule type" value="Genomic_DNA"/>
</dbReference>
<organism evidence="2">
    <name type="scientific">Brassica campestris</name>
    <name type="common">Field mustard</name>
    <dbReference type="NCBI Taxonomy" id="3711"/>
    <lineage>
        <taxon>Eukaryota</taxon>
        <taxon>Viridiplantae</taxon>
        <taxon>Streptophyta</taxon>
        <taxon>Embryophyta</taxon>
        <taxon>Tracheophyta</taxon>
        <taxon>Spermatophyta</taxon>
        <taxon>Magnoliopsida</taxon>
        <taxon>eudicotyledons</taxon>
        <taxon>Gunneridae</taxon>
        <taxon>Pentapetalae</taxon>
        <taxon>rosids</taxon>
        <taxon>malvids</taxon>
        <taxon>Brassicales</taxon>
        <taxon>Brassicaceae</taxon>
        <taxon>Brassiceae</taxon>
        <taxon>Brassica</taxon>
    </lineage>
</organism>
<dbReference type="EMBL" id="LS974619">
    <property type="protein sequence ID" value="CAG7879322.1"/>
    <property type="molecule type" value="Genomic_DNA"/>
</dbReference>
<evidence type="ECO:0000313" key="1">
    <source>
        <dbReference type="EMBL" id="CAG7879322.1"/>
    </source>
</evidence>
<evidence type="ECO:0000313" key="2">
    <source>
        <dbReference type="EMBL" id="VDC78779.1"/>
    </source>
</evidence>
<dbReference type="Proteomes" id="UP000694005">
    <property type="component" value="Chromosome A03"/>
</dbReference>
<dbReference type="Gramene" id="A03p06650.2_BraZ1">
    <property type="protein sequence ID" value="A03p06650.2_BraZ1.CDS.1"/>
    <property type="gene ID" value="A03g06650.2_BraZ1"/>
</dbReference>
<protein>
    <submittedName>
        <fullName evidence="1">Uncharacterized protein</fullName>
    </submittedName>
</protein>
<feature type="non-terminal residue" evidence="2">
    <location>
        <position position="1"/>
    </location>
</feature>
<reference evidence="2" key="1">
    <citation type="submission" date="2018-11" db="EMBL/GenBank/DDBJ databases">
        <authorList>
            <consortium name="Genoscope - CEA"/>
            <person name="William W."/>
        </authorList>
    </citation>
    <scope>NUCLEOTIDE SEQUENCE</scope>
</reference>
<accession>A0A3P5ZKR7</accession>
<sequence length="51" mass="6044">ERNVRRVSEPSLPARCLVARLDKLVRNRITSLRRKKGGKYEKAMEVWFSRS</sequence>
<dbReference type="AlphaFoldDB" id="A0A3P5ZKR7"/>
<gene>
    <name evidence="2" type="ORF">BRAA03T09997Z</name>
    <name evidence="1" type="ORF">BRAPAZ1V2_A03P06650.2</name>
</gene>
<name>A0A3P5ZKR7_BRACM</name>